<keyword evidence="10" id="KW-1185">Reference proteome</keyword>
<keyword evidence="2" id="KW-1003">Cell membrane</keyword>
<evidence type="ECO:0000313" key="10">
    <source>
        <dbReference type="Proteomes" id="UP001499987"/>
    </source>
</evidence>
<feature type="domain" description="RDD" evidence="8">
    <location>
        <begin position="126"/>
        <end position="247"/>
    </location>
</feature>
<evidence type="ECO:0000256" key="5">
    <source>
        <dbReference type="ARBA" id="ARBA00023136"/>
    </source>
</evidence>
<name>A0ABN1TI06_9ACTN</name>
<dbReference type="Proteomes" id="UP001499987">
    <property type="component" value="Unassembled WGS sequence"/>
</dbReference>
<keyword evidence="4 7" id="KW-1133">Transmembrane helix</keyword>
<dbReference type="InterPro" id="IPR051791">
    <property type="entry name" value="Pra-immunoreactive"/>
</dbReference>
<evidence type="ECO:0000256" key="7">
    <source>
        <dbReference type="SAM" id="Phobius"/>
    </source>
</evidence>
<dbReference type="PANTHER" id="PTHR36115">
    <property type="entry name" value="PROLINE-RICH ANTIGEN HOMOLOG-RELATED"/>
    <property type="match status" value="1"/>
</dbReference>
<organism evidence="9 10">
    <name type="scientific">Kitasatospora arboriphila</name>
    <dbReference type="NCBI Taxonomy" id="258052"/>
    <lineage>
        <taxon>Bacteria</taxon>
        <taxon>Bacillati</taxon>
        <taxon>Actinomycetota</taxon>
        <taxon>Actinomycetes</taxon>
        <taxon>Kitasatosporales</taxon>
        <taxon>Streptomycetaceae</taxon>
        <taxon>Kitasatospora</taxon>
    </lineage>
</organism>
<evidence type="ECO:0000256" key="4">
    <source>
        <dbReference type="ARBA" id="ARBA00022989"/>
    </source>
</evidence>
<evidence type="ECO:0000256" key="2">
    <source>
        <dbReference type="ARBA" id="ARBA00022475"/>
    </source>
</evidence>
<feature type="region of interest" description="Disordered" evidence="6">
    <location>
        <begin position="1"/>
        <end position="82"/>
    </location>
</feature>
<keyword evidence="3 7" id="KW-0812">Transmembrane</keyword>
<comment type="subcellular location">
    <subcellularLocation>
        <location evidence="1">Cell membrane</location>
        <topology evidence="1">Multi-pass membrane protein</topology>
    </subcellularLocation>
</comment>
<dbReference type="InterPro" id="IPR010432">
    <property type="entry name" value="RDD"/>
</dbReference>
<evidence type="ECO:0000256" key="6">
    <source>
        <dbReference type="SAM" id="MobiDB-lite"/>
    </source>
</evidence>
<reference evidence="9 10" key="1">
    <citation type="journal article" date="2019" name="Int. J. Syst. Evol. Microbiol.">
        <title>The Global Catalogue of Microorganisms (GCM) 10K type strain sequencing project: providing services to taxonomists for standard genome sequencing and annotation.</title>
        <authorList>
            <consortium name="The Broad Institute Genomics Platform"/>
            <consortium name="The Broad Institute Genome Sequencing Center for Infectious Disease"/>
            <person name="Wu L."/>
            <person name="Ma J."/>
        </authorList>
    </citation>
    <scope>NUCLEOTIDE SEQUENCE [LARGE SCALE GENOMIC DNA]</scope>
    <source>
        <strain evidence="9 10">JCM 13002</strain>
    </source>
</reference>
<dbReference type="RefSeq" id="WP_344623973.1">
    <property type="nucleotide sequence ID" value="NZ_BAAALD010000023.1"/>
</dbReference>
<protein>
    <recommendedName>
        <fullName evidence="8">RDD domain-containing protein</fullName>
    </recommendedName>
</protein>
<feature type="compositionally biased region" description="Gly residues" evidence="6">
    <location>
        <begin position="63"/>
        <end position="82"/>
    </location>
</feature>
<feature type="transmembrane region" description="Helical" evidence="7">
    <location>
        <begin position="156"/>
        <end position="175"/>
    </location>
</feature>
<evidence type="ECO:0000259" key="8">
    <source>
        <dbReference type="Pfam" id="PF06271"/>
    </source>
</evidence>
<keyword evidence="5 7" id="KW-0472">Membrane</keyword>
<gene>
    <name evidence="9" type="ORF">GCM10009663_28680</name>
</gene>
<sequence length="256" mass="26402">MSTNHPSGYGYPTDPQQNPYAQQAGHQPPPAPGYGAPPPPPPGPPGYGPGGYAQPGSTAPGYGAPGHGVPGQGTPGYGAPGYGTPGYGTPGYGAPGYGQPPQVLPHWLTPAGPPGVPQAPGSRVLAPPGERLVARLIDLAIQLIPAVILYALLGEWLGNLFVGLLAFAYEAALMVTQHGQTVGKKAMRLRVVDAATGGRPTDSALWGRSAVATVPGAVYCIGWLFEMLDAAWQLWDKPLQQCLHDKAVRTVVVKEG</sequence>
<comment type="caution">
    <text evidence="9">The sequence shown here is derived from an EMBL/GenBank/DDBJ whole genome shotgun (WGS) entry which is preliminary data.</text>
</comment>
<evidence type="ECO:0000313" key="9">
    <source>
        <dbReference type="EMBL" id="GAA1083576.1"/>
    </source>
</evidence>
<proteinExistence type="predicted"/>
<evidence type="ECO:0000256" key="3">
    <source>
        <dbReference type="ARBA" id="ARBA00022692"/>
    </source>
</evidence>
<dbReference type="PANTHER" id="PTHR36115:SF4">
    <property type="entry name" value="MEMBRANE PROTEIN"/>
    <property type="match status" value="1"/>
</dbReference>
<dbReference type="Pfam" id="PF06271">
    <property type="entry name" value="RDD"/>
    <property type="match status" value="1"/>
</dbReference>
<evidence type="ECO:0000256" key="1">
    <source>
        <dbReference type="ARBA" id="ARBA00004651"/>
    </source>
</evidence>
<dbReference type="EMBL" id="BAAALD010000023">
    <property type="protein sequence ID" value="GAA1083576.1"/>
    <property type="molecule type" value="Genomic_DNA"/>
</dbReference>
<feature type="compositionally biased region" description="Pro residues" evidence="6">
    <location>
        <begin position="27"/>
        <end position="47"/>
    </location>
</feature>
<accession>A0ABN1TI06</accession>